<dbReference type="InterPro" id="IPR012337">
    <property type="entry name" value="RNaseH-like_sf"/>
</dbReference>
<dbReference type="PROSITE" id="PS50879">
    <property type="entry name" value="RNASE_H_1"/>
    <property type="match status" value="1"/>
</dbReference>
<gene>
    <name evidence="4" type="ORF">VitviT2T_013959</name>
</gene>
<reference evidence="4 5" key="1">
    <citation type="journal article" date="2023" name="Hortic Res">
        <title>The complete reference genome for grapevine (Vitis vinifera L.) genetics and breeding.</title>
        <authorList>
            <person name="Shi X."/>
            <person name="Cao S."/>
            <person name="Wang X."/>
            <person name="Huang S."/>
            <person name="Wang Y."/>
            <person name="Liu Z."/>
            <person name="Liu W."/>
            <person name="Leng X."/>
            <person name="Peng Y."/>
            <person name="Wang N."/>
            <person name="Wang Y."/>
            <person name="Ma Z."/>
            <person name="Xu X."/>
            <person name="Zhang F."/>
            <person name="Xue H."/>
            <person name="Zhong H."/>
            <person name="Wang Y."/>
            <person name="Zhang K."/>
            <person name="Velt A."/>
            <person name="Avia K."/>
            <person name="Holtgrawe D."/>
            <person name="Grimplet J."/>
            <person name="Matus J.T."/>
            <person name="Ware D."/>
            <person name="Wu X."/>
            <person name="Wang H."/>
            <person name="Liu C."/>
            <person name="Fang Y."/>
            <person name="Rustenholz C."/>
            <person name="Cheng Z."/>
            <person name="Xiao H."/>
            <person name="Zhou Y."/>
        </authorList>
    </citation>
    <scope>NUCLEOTIDE SEQUENCE [LARGE SCALE GENOMIC DNA]</scope>
    <source>
        <strain evidence="5">cv. Pinot noir / PN40024</strain>
        <tissue evidence="4">Leaf</tissue>
    </source>
</reference>
<dbReference type="InterPro" id="IPR001584">
    <property type="entry name" value="Integrase_cat-core"/>
</dbReference>
<feature type="region of interest" description="Disordered" evidence="1">
    <location>
        <begin position="162"/>
        <end position="184"/>
    </location>
</feature>
<dbReference type="CDD" id="cd09279">
    <property type="entry name" value="RNase_HI_like"/>
    <property type="match status" value="1"/>
</dbReference>
<organism evidence="4 5">
    <name type="scientific">Vitis vinifera</name>
    <name type="common">Grape</name>
    <dbReference type="NCBI Taxonomy" id="29760"/>
    <lineage>
        <taxon>Eukaryota</taxon>
        <taxon>Viridiplantae</taxon>
        <taxon>Streptophyta</taxon>
        <taxon>Embryophyta</taxon>
        <taxon>Tracheophyta</taxon>
        <taxon>Spermatophyta</taxon>
        <taxon>Magnoliopsida</taxon>
        <taxon>eudicotyledons</taxon>
        <taxon>Gunneridae</taxon>
        <taxon>Pentapetalae</taxon>
        <taxon>rosids</taxon>
        <taxon>Vitales</taxon>
        <taxon>Vitaceae</taxon>
        <taxon>Viteae</taxon>
        <taxon>Vitis</taxon>
    </lineage>
</organism>
<evidence type="ECO:0000313" key="4">
    <source>
        <dbReference type="EMBL" id="WJZ95169.1"/>
    </source>
</evidence>
<dbReference type="Pfam" id="PF17919">
    <property type="entry name" value="RT_RNaseH_2"/>
    <property type="match status" value="1"/>
</dbReference>
<dbReference type="Gene3D" id="3.10.10.10">
    <property type="entry name" value="HIV Type 1 Reverse Transcriptase, subunit A, domain 1"/>
    <property type="match status" value="1"/>
</dbReference>
<dbReference type="InterPro" id="IPR036397">
    <property type="entry name" value="RNaseH_sf"/>
</dbReference>
<sequence length="1282" mass="144364">MTLCFPDEIDDHGTFAEIGDVVDGAVPRDEYVDEMLAMSLSQTEEMDPPELASPFDLFGVSVLEIAEEIQGAPTPEVVEDVIVDVDLFDGPVGLVEGASDLVDPPLTFDVLSGFVSRHDYVSDFSSMDLSTFEYLSVSHVIDLSAPSSPTSQIFDIDDEIAQHDSDDDSSSASDSDPVDQRVSPAVGDTEIVDFGTADQPRELRIGSGLSTDERDSLIQLLRSYLDVFAWSYEDMPGLDPSIVKEEIQKQLSVGFLSVVEYPEWLANVVPVPKKDGKVRVCVDFRDLNKASPKDDFPLPHIDMLVDSTAGHSMLSFMDGFSGYSQILMAPEDMEKTSFITEWGTYCYRVMPFGLKNAGATYQRAATTLFHDMMHRDVEVYVDDMIVKSRDRSDHLAALGRFFERIKQFRLRLNSKKCTFGVTSGKLLGYMVSERGIEVDPDKIRAILDMPAPRTERESQPTVWDDQCERAFERIREYLLSPPVLAPPTPSRPLLLYLSVSDVALGCMLAQLDDSGKDRAIYYLSKRMLDYETRYVMIERYYLALKSIRGSIVADHLASLPVSDARAIDDDFPDEDVAAVTSLSGWRMYFDGAANHSGYGIGVLLISPHGDHIPRSVHLAFSDRHPATNNIVEYEACILGLETALELGIIQMEVFGDSNLVLRQIQGEWKTRDVKLKPYHAYLELLVGRFDDLRYTHLPRAQNQFADALATLASMIDIPVDATVRPLLIESRSAPAYCCLIDDAEPDDGLPWYHDIYHFLRLGVYPEAATVKDKRALRQLATRFVICGETLYRRSPDGMLLLCLDRTSADRVMREFVQRCPECQIHGDLIHVPPSELHALTSPWPFSVWGLDIIGKISPKSSSGHEFILVAIDYFTKWVEAGSYARLTSAGIASFIRSHIICRYGVPHELISDRGVHFRAEVDTLVQRYSIRHHRSSAYRPQMNGAVEAANKNIKRILRRMVETSRDWSEKLPFALWAYRTSFRTSTGATPYSLVYGMEAMLPVEIEIGSLRVALEQQIPEADWAQARFDQLNLLDERRLRAADHVRAYQRKMARAFKKRVKPRPLRIGDLVLKVIRGLIRDPRGKFRPNWSGPYFIRELTPEGAAWLMDLDGNRFSEPTNVDRLKRAITIVSFGLPEPSLSSHSGFQSHHYRLVRASRAITVFSFRLPEPSLSSHSGFPSHPCRLIQASRAITIVSFRLLEPSLSSHSGFQSHHYRLVRASRAITIVSFGLPNPSLSSHLGFQSHHYRLIQASRAITVVSFRLPEPSLSSHLGFQSHHYRLV</sequence>
<dbReference type="InterPro" id="IPR002156">
    <property type="entry name" value="RNaseH_domain"/>
</dbReference>
<dbReference type="InterPro" id="IPR043502">
    <property type="entry name" value="DNA/RNA_pol_sf"/>
</dbReference>
<evidence type="ECO:0000259" key="2">
    <source>
        <dbReference type="PROSITE" id="PS50879"/>
    </source>
</evidence>
<accession>A0ABY9CKX5</accession>
<feature type="domain" description="RNase H type-1" evidence="2">
    <location>
        <begin position="581"/>
        <end position="714"/>
    </location>
</feature>
<name>A0ABY9CKX5_VITVI</name>
<dbReference type="PROSITE" id="PS50994">
    <property type="entry name" value="INTEGRASE"/>
    <property type="match status" value="1"/>
</dbReference>
<dbReference type="Pfam" id="PF13456">
    <property type="entry name" value="RVT_3"/>
    <property type="match status" value="1"/>
</dbReference>
<dbReference type="InterPro" id="IPR041577">
    <property type="entry name" value="RT_RNaseH_2"/>
</dbReference>
<dbReference type="PANTHER" id="PTHR48475:SF1">
    <property type="entry name" value="RNASE H TYPE-1 DOMAIN-CONTAINING PROTEIN"/>
    <property type="match status" value="1"/>
</dbReference>
<evidence type="ECO:0000259" key="3">
    <source>
        <dbReference type="PROSITE" id="PS50994"/>
    </source>
</evidence>
<dbReference type="InterPro" id="IPR043128">
    <property type="entry name" value="Rev_trsase/Diguanyl_cyclase"/>
</dbReference>
<dbReference type="EMBL" id="CP126656">
    <property type="protein sequence ID" value="WJZ95169.1"/>
    <property type="molecule type" value="Genomic_DNA"/>
</dbReference>
<evidence type="ECO:0000313" key="5">
    <source>
        <dbReference type="Proteomes" id="UP001227230"/>
    </source>
</evidence>
<proteinExistence type="predicted"/>
<dbReference type="SUPFAM" id="SSF53098">
    <property type="entry name" value="Ribonuclease H-like"/>
    <property type="match status" value="2"/>
</dbReference>
<dbReference type="InterPro" id="IPR000477">
    <property type="entry name" value="RT_dom"/>
</dbReference>
<feature type="domain" description="Integrase catalytic" evidence="3">
    <location>
        <begin position="838"/>
        <end position="998"/>
    </location>
</feature>
<keyword evidence="5" id="KW-1185">Reference proteome</keyword>
<dbReference type="Gene3D" id="3.30.70.270">
    <property type="match status" value="1"/>
</dbReference>
<dbReference type="CDD" id="cd01647">
    <property type="entry name" value="RT_LTR"/>
    <property type="match status" value="1"/>
</dbReference>
<evidence type="ECO:0000256" key="1">
    <source>
        <dbReference type="SAM" id="MobiDB-lite"/>
    </source>
</evidence>
<dbReference type="Pfam" id="PF00078">
    <property type="entry name" value="RVT_1"/>
    <property type="match status" value="1"/>
</dbReference>
<dbReference type="Gene3D" id="3.30.420.10">
    <property type="entry name" value="Ribonuclease H-like superfamily/Ribonuclease H"/>
    <property type="match status" value="2"/>
</dbReference>
<dbReference type="Proteomes" id="UP001227230">
    <property type="component" value="Chromosome 9"/>
</dbReference>
<protein>
    <submittedName>
        <fullName evidence="4">Uncharacterized protein</fullName>
    </submittedName>
</protein>
<dbReference type="PANTHER" id="PTHR48475">
    <property type="entry name" value="RIBONUCLEASE H"/>
    <property type="match status" value="1"/>
</dbReference>
<dbReference type="SUPFAM" id="SSF56672">
    <property type="entry name" value="DNA/RNA polymerases"/>
    <property type="match status" value="1"/>
</dbReference>